<feature type="domain" description="DUF5753" evidence="1">
    <location>
        <begin position="61"/>
        <end position="241"/>
    </location>
</feature>
<organism evidence="2 3">
    <name type="scientific">Nocardia terpenica</name>
    <dbReference type="NCBI Taxonomy" id="455432"/>
    <lineage>
        <taxon>Bacteria</taxon>
        <taxon>Bacillati</taxon>
        <taxon>Actinomycetota</taxon>
        <taxon>Actinomycetes</taxon>
        <taxon>Mycobacteriales</taxon>
        <taxon>Nocardiaceae</taxon>
        <taxon>Nocardia</taxon>
    </lineage>
</organism>
<dbReference type="EMBL" id="LWGR01000007">
    <property type="protein sequence ID" value="KZM73213.1"/>
    <property type="molecule type" value="Genomic_DNA"/>
</dbReference>
<comment type="caution">
    <text evidence="2">The sequence shown here is derived from an EMBL/GenBank/DDBJ whole genome shotgun (WGS) entry which is preliminary data.</text>
</comment>
<proteinExistence type="predicted"/>
<gene>
    <name evidence="2" type="ORF">AWN90_31530</name>
</gene>
<evidence type="ECO:0000313" key="2">
    <source>
        <dbReference type="EMBL" id="KZM73213.1"/>
    </source>
</evidence>
<protein>
    <recommendedName>
        <fullName evidence="1">DUF5753 domain-containing protein</fullName>
    </recommendedName>
</protein>
<dbReference type="STRING" id="455432.AWN90_31530"/>
<name>A0A164MBJ0_9NOCA</name>
<dbReference type="InterPro" id="IPR043917">
    <property type="entry name" value="DUF5753"/>
</dbReference>
<evidence type="ECO:0000313" key="3">
    <source>
        <dbReference type="Proteomes" id="UP000076512"/>
    </source>
</evidence>
<reference evidence="2 3" key="1">
    <citation type="submission" date="2016-04" db="EMBL/GenBank/DDBJ databases">
        <authorList>
            <person name="Evans L.H."/>
            <person name="Alamgir A."/>
            <person name="Owens N."/>
            <person name="Weber N.D."/>
            <person name="Virtaneva K."/>
            <person name="Barbian K."/>
            <person name="Babar A."/>
            <person name="Rosenke K."/>
        </authorList>
    </citation>
    <scope>NUCLEOTIDE SEQUENCE [LARGE SCALE GENOMIC DNA]</scope>
    <source>
        <strain evidence="2 3">IFM 0406</strain>
    </source>
</reference>
<dbReference type="Proteomes" id="UP000076512">
    <property type="component" value="Unassembled WGS sequence"/>
</dbReference>
<accession>A0A164MBJ0</accession>
<evidence type="ECO:0000259" key="1">
    <source>
        <dbReference type="Pfam" id="PF19054"/>
    </source>
</evidence>
<dbReference type="AlphaFoldDB" id="A0A164MBJ0"/>
<dbReference type="Pfam" id="PF19054">
    <property type="entry name" value="DUF5753"/>
    <property type="match status" value="1"/>
</dbReference>
<sequence>MTRIEDGTKAKVSDLWINVWADAFKCTDEERRTMLLLSLELRTAKKSWWRAFSDEIASDFNHYISLEDSANRLTLWATNLVPGMLQTVGYRRVIAWTENPAWSHDEVERRVQIATNRQQRLQDPDFHLNVMLHESVLHNLVGSDAVMEEQLTKLLEFSDLPNITIRIVPFRAANPLGLLAGSFTLLEFPFLPSTKLPSVVYVEGHRGALYLEEEADLDQYRDDVKRIGQVALDPIQSRALIVEAIEEYRR</sequence>
<keyword evidence="3" id="KW-1185">Reference proteome</keyword>